<evidence type="ECO:0000259" key="2">
    <source>
        <dbReference type="PROSITE" id="PS50011"/>
    </source>
</evidence>
<dbReference type="PANTHER" id="PTHR24347">
    <property type="entry name" value="SERINE/THREONINE-PROTEIN KINASE"/>
    <property type="match status" value="1"/>
</dbReference>
<keyword evidence="4" id="KW-1185">Reference proteome</keyword>
<accession>A0A9P3CWS4</accession>
<evidence type="ECO:0000256" key="1">
    <source>
        <dbReference type="SAM" id="MobiDB-lite"/>
    </source>
</evidence>
<dbReference type="InterPro" id="IPR011009">
    <property type="entry name" value="Kinase-like_dom_sf"/>
</dbReference>
<dbReference type="GO" id="GO:0005524">
    <property type="term" value="F:ATP binding"/>
    <property type="evidence" value="ECO:0007669"/>
    <property type="project" value="InterPro"/>
</dbReference>
<sequence>MTEIMDLVRRSKLDAEITDLITKHVYHRTDRVQRSVRTGEKWKKAGTLGRGGFGEVYLEKCLSGNKRGELRAVKKLYKSHAEIDMNRELFAIALFSDAKYEHCFVQSLGWYEVGNEIYIAMEYLQNGHLRGFLTSALPEEQVQNIVSQALEGVDFMHQYRLAHRDLKPENILVVRPGPLWWVKLADFGISKRVGEDYEGLKTQIGTTPYVAPEVLQLSSEGSYSLAVDLWSMGVVTLLLLTGRTIFPSDWQVLEYAAGRITLPLDLLQQHQIVNESGCNFLRDLLQADPERRQTASFARKHEWLQNLHDNEDVDEQDGKGMSGTSPNAPSAVAGVSRHSPSTASNSWSATELQTSNIVLEADASTGPVQWPATNDTSKGTGAELHRGQDSADARGVHRLERSQTVHTQPKGADKFNAAVAVRPGQWPAQGSKMEDLKLVTSHEGLFRACTDEAAFATGPSSTASGAMTRRPEAEQELYKPPLRGSAQTAILPSLTSRGEPTEKLETLGVPPPRWQVVRGNQTKQDLRSVDFSADGRWVLVTHDCYNKLFCKVYDTSSWGVQANFQHDGLGIIFSPDRSTLAWCHRQQGAEPEVRTWLLYEKRRGHTFAYGGAEKDSAWGLSNSLPFCYSLDSCLLATVSRSGSMIIWKVSSGQKHCTVEAERDADSARTVLKRRRKVCAVVFSSSGEFVACGGHFSAVVVRSTTSGAICYIVRGHEIKDLWFSCTEEDLLFIGSDNICRSWNLPSGKQSAQWHHLERNIEVAAHGKTFKVTSKDATSPDAEIEYQMVPSSWVYESGSELWSATSANGTKMTTAIEDELKKLWDGRTGVILQYIQLERASDIHNLRLSLDRSTLIIIRKSGSVQILARKVN</sequence>
<feature type="domain" description="Protein kinase" evidence="2">
    <location>
        <begin position="42"/>
        <end position="304"/>
    </location>
</feature>
<feature type="compositionally biased region" description="Polar residues" evidence="1">
    <location>
        <begin position="338"/>
        <end position="349"/>
    </location>
</feature>
<dbReference type="SUPFAM" id="SSF82171">
    <property type="entry name" value="DPP6 N-terminal domain-like"/>
    <property type="match status" value="1"/>
</dbReference>
<dbReference type="Proteomes" id="UP000825890">
    <property type="component" value="Unassembled WGS sequence"/>
</dbReference>
<dbReference type="AlphaFoldDB" id="A0A9P3CWS4"/>
<feature type="region of interest" description="Disordered" evidence="1">
    <location>
        <begin position="457"/>
        <end position="476"/>
    </location>
</feature>
<feature type="region of interest" description="Disordered" evidence="1">
    <location>
        <begin position="364"/>
        <end position="395"/>
    </location>
</feature>
<dbReference type="PROSITE" id="PS50011">
    <property type="entry name" value="PROTEIN_KINASE_DOM"/>
    <property type="match status" value="1"/>
</dbReference>
<dbReference type="EMBL" id="BOLY01000005">
    <property type="protein sequence ID" value="GIZ45793.1"/>
    <property type="molecule type" value="Genomic_DNA"/>
</dbReference>
<dbReference type="Gene3D" id="1.10.510.10">
    <property type="entry name" value="Transferase(Phosphotransferase) domain 1"/>
    <property type="match status" value="1"/>
</dbReference>
<protein>
    <recommendedName>
        <fullName evidence="2">Protein kinase domain-containing protein</fullName>
    </recommendedName>
</protein>
<evidence type="ECO:0000313" key="4">
    <source>
        <dbReference type="Proteomes" id="UP000825890"/>
    </source>
</evidence>
<feature type="compositionally biased region" description="Basic and acidic residues" evidence="1">
    <location>
        <begin position="383"/>
        <end position="395"/>
    </location>
</feature>
<dbReference type="SMART" id="SM00220">
    <property type="entry name" value="S_TKc"/>
    <property type="match status" value="1"/>
</dbReference>
<evidence type="ECO:0000313" key="3">
    <source>
        <dbReference type="EMBL" id="GIZ45793.1"/>
    </source>
</evidence>
<dbReference type="GO" id="GO:0004672">
    <property type="term" value="F:protein kinase activity"/>
    <property type="evidence" value="ECO:0007669"/>
    <property type="project" value="InterPro"/>
</dbReference>
<reference evidence="3 4" key="1">
    <citation type="submission" date="2021-01" db="EMBL/GenBank/DDBJ databases">
        <title>Cercospora kikuchii MAFF 305040 whole genome shotgun sequence.</title>
        <authorList>
            <person name="Kashiwa T."/>
            <person name="Suzuki T."/>
        </authorList>
    </citation>
    <scope>NUCLEOTIDE SEQUENCE [LARGE SCALE GENOMIC DNA]</scope>
    <source>
        <strain evidence="3 4">MAFF 305040</strain>
    </source>
</reference>
<comment type="caution">
    <text evidence="3">The sequence shown here is derived from an EMBL/GenBank/DDBJ whole genome shotgun (WGS) entry which is preliminary data.</text>
</comment>
<dbReference type="Pfam" id="PF00069">
    <property type="entry name" value="Pkinase"/>
    <property type="match status" value="1"/>
</dbReference>
<organism evidence="3 4">
    <name type="scientific">Cercospora kikuchii</name>
    <dbReference type="NCBI Taxonomy" id="84275"/>
    <lineage>
        <taxon>Eukaryota</taxon>
        <taxon>Fungi</taxon>
        <taxon>Dikarya</taxon>
        <taxon>Ascomycota</taxon>
        <taxon>Pezizomycotina</taxon>
        <taxon>Dothideomycetes</taxon>
        <taxon>Dothideomycetidae</taxon>
        <taxon>Mycosphaerellales</taxon>
        <taxon>Mycosphaerellaceae</taxon>
        <taxon>Cercospora</taxon>
    </lineage>
</organism>
<dbReference type="PROSITE" id="PS00108">
    <property type="entry name" value="PROTEIN_KINASE_ST"/>
    <property type="match status" value="1"/>
</dbReference>
<name>A0A9P3CWS4_9PEZI</name>
<dbReference type="RefSeq" id="XP_044660280.1">
    <property type="nucleotide sequence ID" value="XM_044804345.1"/>
</dbReference>
<dbReference type="OrthoDB" id="10252171at2759"/>
<proteinExistence type="predicted"/>
<gene>
    <name evidence="3" type="ORF">CKM354_000894500</name>
</gene>
<dbReference type="InterPro" id="IPR008271">
    <property type="entry name" value="Ser/Thr_kinase_AS"/>
</dbReference>
<dbReference type="InterPro" id="IPR015943">
    <property type="entry name" value="WD40/YVTN_repeat-like_dom_sf"/>
</dbReference>
<feature type="region of interest" description="Disordered" evidence="1">
    <location>
        <begin position="306"/>
        <end position="349"/>
    </location>
</feature>
<dbReference type="GeneID" id="68294520"/>
<dbReference type="InterPro" id="IPR000719">
    <property type="entry name" value="Prot_kinase_dom"/>
</dbReference>
<dbReference type="Gene3D" id="2.130.10.10">
    <property type="entry name" value="YVTN repeat-like/Quinoprotein amine dehydrogenase"/>
    <property type="match status" value="2"/>
</dbReference>
<dbReference type="SUPFAM" id="SSF56112">
    <property type="entry name" value="Protein kinase-like (PK-like)"/>
    <property type="match status" value="1"/>
</dbReference>